<dbReference type="WBParaSite" id="SVE_1604300.1">
    <property type="protein sequence ID" value="SVE_1604300.1"/>
    <property type="gene ID" value="SVE_1604300"/>
</dbReference>
<name>A0A0K0FUN0_STRVS</name>
<dbReference type="STRING" id="75913.A0A0K0FUN0"/>
<dbReference type="SUPFAM" id="SSF56349">
    <property type="entry name" value="DNA breaking-rejoining enzymes"/>
    <property type="match status" value="1"/>
</dbReference>
<protein>
    <submittedName>
        <fullName evidence="3">Tyr recombinase domain-containing protein</fullName>
    </submittedName>
</protein>
<dbReference type="GO" id="GO:0006310">
    <property type="term" value="P:DNA recombination"/>
    <property type="evidence" value="ECO:0007669"/>
    <property type="project" value="UniProtKB-KW"/>
</dbReference>
<dbReference type="GO" id="GO:0015074">
    <property type="term" value="P:DNA integration"/>
    <property type="evidence" value="ECO:0007669"/>
    <property type="project" value="InterPro"/>
</dbReference>
<evidence type="ECO:0000313" key="3">
    <source>
        <dbReference type="WBParaSite" id="SVE_1604300.1"/>
    </source>
</evidence>
<proteinExistence type="predicted"/>
<dbReference type="Gene3D" id="1.10.443.10">
    <property type="entry name" value="Intergrase catalytic core"/>
    <property type="match status" value="1"/>
</dbReference>
<reference evidence="2" key="1">
    <citation type="submission" date="2014-07" db="EMBL/GenBank/DDBJ databases">
        <authorList>
            <person name="Martin A.A"/>
            <person name="De Silva N."/>
        </authorList>
    </citation>
    <scope>NUCLEOTIDE SEQUENCE</scope>
</reference>
<dbReference type="InterPro" id="IPR013762">
    <property type="entry name" value="Integrase-like_cat_sf"/>
</dbReference>
<dbReference type="AlphaFoldDB" id="A0A0K0FUN0"/>
<dbReference type="Proteomes" id="UP000035680">
    <property type="component" value="Unassembled WGS sequence"/>
</dbReference>
<accession>A0A0K0FUN0</accession>
<sequence length="509" mass="59281">MTLKPSHLKLLNLNQENGHTLEQIKRRRDDTASIIIFTDAFLEGWRAVSNDICIKGTSSESYIDEIIAIKEMLAIEYATAFFINEKDNLISTENKYFTIKSDSLVCVYLLQRGGTPKGPRSVLFNKILKYIPHNIGEHRVSFENTLGTLNTKADHLSRKMIKKEVVFVGKEKRTFLKTLFLQKFVILKTHYDLFASNANKMFSNFFSLYSQPHIMGMNSFLFHWQGREKFYYIFSPLNMILKTLNKLSLHSLREKLERDLSVKAATTILSRWSDNTKKVYSSTCFFWLIFCKSQQREVCITFLLQLSGRLLSEREKELVQRTLKGSTELSLLSELKKIDNTIWNFGEFLETIQNLPDTDDPIVSNIQFFDSHTIFHITVSTKTKPREFNLRINNISEEEVFCAIATFRRYMTITNNRRIDDNLFVTLMVTKKRVTTSTIQRQIKHFLLKGNVDACTHSISKSSSSWLFQKGITAEKIKSLCNWSKQCSTWEKFYYKDIAETNVLETLKL</sequence>
<dbReference type="GO" id="GO:0003677">
    <property type="term" value="F:DNA binding"/>
    <property type="evidence" value="ECO:0007669"/>
    <property type="project" value="InterPro"/>
</dbReference>
<dbReference type="InterPro" id="IPR011010">
    <property type="entry name" value="DNA_brk_join_enz"/>
</dbReference>
<evidence type="ECO:0000256" key="1">
    <source>
        <dbReference type="ARBA" id="ARBA00023172"/>
    </source>
</evidence>
<reference evidence="3" key="2">
    <citation type="submission" date="2015-08" db="UniProtKB">
        <authorList>
            <consortium name="WormBaseParasite"/>
        </authorList>
    </citation>
    <scope>IDENTIFICATION</scope>
</reference>
<keyword evidence="1" id="KW-0233">DNA recombination</keyword>
<evidence type="ECO:0000313" key="2">
    <source>
        <dbReference type="Proteomes" id="UP000035680"/>
    </source>
</evidence>
<organism evidence="2 3">
    <name type="scientific">Strongyloides venezuelensis</name>
    <name type="common">Threadworm</name>
    <dbReference type="NCBI Taxonomy" id="75913"/>
    <lineage>
        <taxon>Eukaryota</taxon>
        <taxon>Metazoa</taxon>
        <taxon>Ecdysozoa</taxon>
        <taxon>Nematoda</taxon>
        <taxon>Chromadorea</taxon>
        <taxon>Rhabditida</taxon>
        <taxon>Tylenchina</taxon>
        <taxon>Panagrolaimomorpha</taxon>
        <taxon>Strongyloidoidea</taxon>
        <taxon>Strongyloididae</taxon>
        <taxon>Strongyloides</taxon>
    </lineage>
</organism>
<keyword evidence="2" id="KW-1185">Reference proteome</keyword>